<comment type="function">
    <text evidence="1 8">Assembles around the rod to form the L-ring and probably protects the motor/basal body from shearing forces during rotation.</text>
</comment>
<proteinExistence type="inferred from homology"/>
<evidence type="ECO:0000313" key="10">
    <source>
        <dbReference type="Proteomes" id="UP000824107"/>
    </source>
</evidence>
<evidence type="ECO:0000256" key="8">
    <source>
        <dbReference type="HAMAP-Rule" id="MF_00416"/>
    </source>
</evidence>
<dbReference type="PANTHER" id="PTHR30381:SF0">
    <property type="entry name" value="FLAGELLAR P-RING PROTEIN"/>
    <property type="match status" value="1"/>
</dbReference>
<evidence type="ECO:0000256" key="2">
    <source>
        <dbReference type="ARBA" id="ARBA00004117"/>
    </source>
</evidence>
<dbReference type="NCBIfam" id="NF003676">
    <property type="entry name" value="PRK05303.1"/>
    <property type="match status" value="1"/>
</dbReference>
<keyword evidence="9" id="KW-0282">Flagellum</keyword>
<evidence type="ECO:0000256" key="6">
    <source>
        <dbReference type="ARBA" id="ARBA00023143"/>
    </source>
</evidence>
<comment type="caution">
    <text evidence="9">The sequence shown here is derived from an EMBL/GenBank/DDBJ whole genome shotgun (WGS) entry which is preliminary data.</text>
</comment>
<dbReference type="GO" id="GO:0009428">
    <property type="term" value="C:bacterial-type flagellum basal body, distal rod, P ring"/>
    <property type="evidence" value="ECO:0007669"/>
    <property type="project" value="InterPro"/>
</dbReference>
<evidence type="ECO:0000256" key="1">
    <source>
        <dbReference type="ARBA" id="ARBA00002591"/>
    </source>
</evidence>
<dbReference type="Pfam" id="PF02119">
    <property type="entry name" value="FlgI"/>
    <property type="match status" value="1"/>
</dbReference>
<dbReference type="Proteomes" id="UP000824107">
    <property type="component" value="Unassembled WGS sequence"/>
</dbReference>
<keyword evidence="9" id="KW-0969">Cilium</keyword>
<dbReference type="GO" id="GO:0030288">
    <property type="term" value="C:outer membrane-bounded periplasmic space"/>
    <property type="evidence" value="ECO:0007669"/>
    <property type="project" value="InterPro"/>
</dbReference>
<dbReference type="HAMAP" id="MF_00416">
    <property type="entry name" value="FlgI"/>
    <property type="match status" value="1"/>
</dbReference>
<organism evidence="9 10">
    <name type="scientific">Candidatus Scatocola faecipullorum</name>
    <dbReference type="NCBI Taxonomy" id="2840917"/>
    <lineage>
        <taxon>Bacteria</taxon>
        <taxon>Pseudomonadati</taxon>
        <taxon>Pseudomonadota</taxon>
        <taxon>Alphaproteobacteria</taxon>
        <taxon>Rhodospirillales</taxon>
        <taxon>Rhodospirillaceae</taxon>
        <taxon>Rhodospirillaceae incertae sedis</taxon>
        <taxon>Candidatus Scatocola</taxon>
    </lineage>
</organism>
<evidence type="ECO:0000256" key="7">
    <source>
        <dbReference type="ARBA" id="ARBA00032344"/>
    </source>
</evidence>
<keyword evidence="5" id="KW-0574">Periplasm</keyword>
<comment type="subcellular location">
    <subcellularLocation>
        <location evidence="2 8">Bacterial flagellum basal body</location>
    </subcellularLocation>
</comment>
<name>A0A9D1M5R0_9PROT</name>
<evidence type="ECO:0000313" key="9">
    <source>
        <dbReference type="EMBL" id="HIU54165.1"/>
    </source>
</evidence>
<gene>
    <name evidence="8" type="primary">flgI</name>
    <name evidence="9" type="ORF">IAD20_08825</name>
</gene>
<dbReference type="GO" id="GO:0071973">
    <property type="term" value="P:bacterial-type flagellum-dependent cell motility"/>
    <property type="evidence" value="ECO:0007669"/>
    <property type="project" value="InterPro"/>
</dbReference>
<protein>
    <recommendedName>
        <fullName evidence="3 8">Flagellar P-ring protein</fullName>
    </recommendedName>
    <alternativeName>
        <fullName evidence="7 8">Basal body P-ring protein</fullName>
    </alternativeName>
</protein>
<dbReference type="PANTHER" id="PTHR30381">
    <property type="entry name" value="FLAGELLAR P-RING PERIPLASMIC PROTEIN FLGI"/>
    <property type="match status" value="1"/>
</dbReference>
<dbReference type="EMBL" id="DVNC01000062">
    <property type="protein sequence ID" value="HIU54165.1"/>
    <property type="molecule type" value="Genomic_DNA"/>
</dbReference>
<dbReference type="PRINTS" id="PR01010">
    <property type="entry name" value="FLGPRINGFLGI"/>
</dbReference>
<dbReference type="InterPro" id="IPR001782">
    <property type="entry name" value="Flag_FlgI"/>
</dbReference>
<feature type="signal peptide" evidence="8">
    <location>
        <begin position="1"/>
        <end position="28"/>
    </location>
</feature>
<dbReference type="AlphaFoldDB" id="A0A9D1M5R0"/>
<comment type="subunit">
    <text evidence="8">The basal body constitutes a major portion of the flagellar organelle and consists of four rings (L,P,S, and M) mounted on a central rod.</text>
</comment>
<dbReference type="GO" id="GO:0005198">
    <property type="term" value="F:structural molecule activity"/>
    <property type="evidence" value="ECO:0007669"/>
    <property type="project" value="InterPro"/>
</dbReference>
<comment type="similarity">
    <text evidence="8">Belongs to the FlgI family.</text>
</comment>
<evidence type="ECO:0000256" key="4">
    <source>
        <dbReference type="ARBA" id="ARBA00022729"/>
    </source>
</evidence>
<evidence type="ECO:0000256" key="3">
    <source>
        <dbReference type="ARBA" id="ARBA00019515"/>
    </source>
</evidence>
<keyword evidence="4 8" id="KW-0732">Signal</keyword>
<keyword evidence="9" id="KW-0966">Cell projection</keyword>
<reference evidence="9" key="2">
    <citation type="journal article" date="2021" name="PeerJ">
        <title>Extensive microbial diversity within the chicken gut microbiome revealed by metagenomics and culture.</title>
        <authorList>
            <person name="Gilroy R."/>
            <person name="Ravi A."/>
            <person name="Getino M."/>
            <person name="Pursley I."/>
            <person name="Horton D.L."/>
            <person name="Alikhan N.F."/>
            <person name="Baker D."/>
            <person name="Gharbi K."/>
            <person name="Hall N."/>
            <person name="Watson M."/>
            <person name="Adriaenssens E.M."/>
            <person name="Foster-Nyarko E."/>
            <person name="Jarju S."/>
            <person name="Secka A."/>
            <person name="Antonio M."/>
            <person name="Oren A."/>
            <person name="Chaudhuri R.R."/>
            <person name="La Ragione R."/>
            <person name="Hildebrand F."/>
            <person name="Pallen M.J."/>
        </authorList>
    </citation>
    <scope>NUCLEOTIDE SEQUENCE</scope>
    <source>
        <strain evidence="9">ChiW3-316</strain>
    </source>
</reference>
<keyword evidence="6 8" id="KW-0975">Bacterial flagellum</keyword>
<feature type="chain" id="PRO_5039771112" description="Flagellar P-ring protein" evidence="8">
    <location>
        <begin position="29"/>
        <end position="374"/>
    </location>
</feature>
<sequence length="374" mass="39213" precursor="true">MNTVLFKKSAVFSIIGAVFLLAGGQAAASSRIKDIADFEGVRENQLVGYGLVVGLNGTGDNIKSINFAKESLISMLDQLGINARDGQLKSKNIAAVMVTASLPPFARQGSRIDVMVSAMGDAKSLQGGTLIATPLSGANGEVYAVAQGQIATGSVSAQGNNASVTRGVPTSGRIANGAIIENEIDFALDSLKNIRIALRNPDFTTARRISDAINAMLGQPASKALDPATVDLQIPQEYEDKVVDLMTKVEQLQVQPDQLAKVVIDESSGIIVIGKDVKINRLAIAQGNLTIKISEIPMVSQPLPFSNGTTVTQNVTAIDVNEEVNSRLSVLDTGVNLQELVDGLNALGVTPRDLISILQAVKASGALQADIEVI</sequence>
<accession>A0A9D1M5R0</accession>
<evidence type="ECO:0000256" key="5">
    <source>
        <dbReference type="ARBA" id="ARBA00022764"/>
    </source>
</evidence>
<reference evidence="9" key="1">
    <citation type="submission" date="2020-10" db="EMBL/GenBank/DDBJ databases">
        <authorList>
            <person name="Gilroy R."/>
        </authorList>
    </citation>
    <scope>NUCLEOTIDE SEQUENCE</scope>
    <source>
        <strain evidence="9">ChiW3-316</strain>
    </source>
</reference>